<dbReference type="Proteomes" id="UP000297245">
    <property type="component" value="Unassembled WGS sequence"/>
</dbReference>
<feature type="compositionally biased region" description="Acidic residues" evidence="1">
    <location>
        <begin position="455"/>
        <end position="465"/>
    </location>
</feature>
<dbReference type="SMART" id="SM00164">
    <property type="entry name" value="TBC"/>
    <property type="match status" value="1"/>
</dbReference>
<accession>A0A4S8KSG5</accession>
<dbReference type="GO" id="GO:0031267">
    <property type="term" value="F:small GTPase binding"/>
    <property type="evidence" value="ECO:0007669"/>
    <property type="project" value="TreeGrafter"/>
</dbReference>
<dbReference type="SUPFAM" id="SSF47923">
    <property type="entry name" value="Ypt/Rab-GAP domain of gyp1p"/>
    <property type="match status" value="2"/>
</dbReference>
<evidence type="ECO:0000313" key="4">
    <source>
        <dbReference type="Proteomes" id="UP000297245"/>
    </source>
</evidence>
<evidence type="ECO:0000259" key="2">
    <source>
        <dbReference type="PROSITE" id="PS50086"/>
    </source>
</evidence>
<dbReference type="InterPro" id="IPR000195">
    <property type="entry name" value="Rab-GAP-TBC_dom"/>
</dbReference>
<feature type="region of interest" description="Disordered" evidence="1">
    <location>
        <begin position="139"/>
        <end position="165"/>
    </location>
</feature>
<dbReference type="Gene3D" id="1.10.8.270">
    <property type="entry name" value="putative rabgap domain of human tbc1 domain family member 14 like domains"/>
    <property type="match status" value="1"/>
</dbReference>
<reference evidence="3 4" key="1">
    <citation type="journal article" date="2019" name="Nat. Ecol. Evol.">
        <title>Megaphylogeny resolves global patterns of mushroom evolution.</title>
        <authorList>
            <person name="Varga T."/>
            <person name="Krizsan K."/>
            <person name="Foldi C."/>
            <person name="Dima B."/>
            <person name="Sanchez-Garcia M."/>
            <person name="Sanchez-Ramirez S."/>
            <person name="Szollosi G.J."/>
            <person name="Szarkandi J.G."/>
            <person name="Papp V."/>
            <person name="Albert L."/>
            <person name="Andreopoulos W."/>
            <person name="Angelini C."/>
            <person name="Antonin V."/>
            <person name="Barry K.W."/>
            <person name="Bougher N.L."/>
            <person name="Buchanan P."/>
            <person name="Buyck B."/>
            <person name="Bense V."/>
            <person name="Catcheside P."/>
            <person name="Chovatia M."/>
            <person name="Cooper J."/>
            <person name="Damon W."/>
            <person name="Desjardin D."/>
            <person name="Finy P."/>
            <person name="Geml J."/>
            <person name="Haridas S."/>
            <person name="Hughes K."/>
            <person name="Justo A."/>
            <person name="Karasinski D."/>
            <person name="Kautmanova I."/>
            <person name="Kiss B."/>
            <person name="Kocsube S."/>
            <person name="Kotiranta H."/>
            <person name="LaButti K.M."/>
            <person name="Lechner B.E."/>
            <person name="Liimatainen K."/>
            <person name="Lipzen A."/>
            <person name="Lukacs Z."/>
            <person name="Mihaltcheva S."/>
            <person name="Morgado L.N."/>
            <person name="Niskanen T."/>
            <person name="Noordeloos M.E."/>
            <person name="Ohm R.A."/>
            <person name="Ortiz-Santana B."/>
            <person name="Ovrebo C."/>
            <person name="Racz N."/>
            <person name="Riley R."/>
            <person name="Savchenko A."/>
            <person name="Shiryaev A."/>
            <person name="Soop K."/>
            <person name="Spirin V."/>
            <person name="Szebenyi C."/>
            <person name="Tomsovsky M."/>
            <person name="Tulloss R.E."/>
            <person name="Uehling J."/>
            <person name="Grigoriev I.V."/>
            <person name="Vagvolgyi C."/>
            <person name="Papp T."/>
            <person name="Martin F.M."/>
            <person name="Miettinen O."/>
            <person name="Hibbett D.S."/>
            <person name="Nagy L.G."/>
        </authorList>
    </citation>
    <scope>NUCLEOTIDE SEQUENCE [LARGE SCALE GENOMIC DNA]</scope>
    <source>
        <strain evidence="3 4">CBS 962.96</strain>
    </source>
</reference>
<dbReference type="PANTHER" id="PTHR47219:SF20">
    <property type="entry name" value="TBC1 DOMAIN FAMILY MEMBER 2B"/>
    <property type="match status" value="1"/>
</dbReference>
<dbReference type="AlphaFoldDB" id="A0A4S8KSG5"/>
<evidence type="ECO:0000256" key="1">
    <source>
        <dbReference type="SAM" id="MobiDB-lite"/>
    </source>
</evidence>
<feature type="region of interest" description="Disordered" evidence="1">
    <location>
        <begin position="275"/>
        <end position="312"/>
    </location>
</feature>
<evidence type="ECO:0000313" key="3">
    <source>
        <dbReference type="EMBL" id="THU78756.1"/>
    </source>
</evidence>
<dbReference type="Pfam" id="PF00566">
    <property type="entry name" value="RabGAP-TBC"/>
    <property type="match status" value="1"/>
</dbReference>
<dbReference type="FunFam" id="1.10.8.270:FF:000026">
    <property type="entry name" value="TBC (Tre-2/Bub2/Cdc16) domain family"/>
    <property type="match status" value="1"/>
</dbReference>
<dbReference type="PROSITE" id="PS50086">
    <property type="entry name" value="TBC_RABGAP"/>
    <property type="match status" value="1"/>
</dbReference>
<gene>
    <name evidence="3" type="ORF">K435DRAFT_786114</name>
</gene>
<dbReference type="GO" id="GO:0005096">
    <property type="term" value="F:GTPase activator activity"/>
    <property type="evidence" value="ECO:0007669"/>
    <property type="project" value="TreeGrafter"/>
</dbReference>
<name>A0A4S8KSG5_DENBC</name>
<proteinExistence type="predicted"/>
<feature type="region of interest" description="Disordered" evidence="1">
    <location>
        <begin position="502"/>
        <end position="586"/>
    </location>
</feature>
<dbReference type="EMBL" id="ML180138">
    <property type="protein sequence ID" value="THU78756.1"/>
    <property type="molecule type" value="Genomic_DNA"/>
</dbReference>
<dbReference type="InterPro" id="IPR035969">
    <property type="entry name" value="Rab-GAP_TBC_sf"/>
</dbReference>
<dbReference type="OrthoDB" id="294251at2759"/>
<feature type="region of interest" description="Disordered" evidence="1">
    <location>
        <begin position="455"/>
        <end position="489"/>
    </location>
</feature>
<keyword evidence="4" id="KW-1185">Reference proteome</keyword>
<dbReference type="Gene3D" id="1.10.472.80">
    <property type="entry name" value="Ypt/Rab-GAP domain of gyp1p, domain 3"/>
    <property type="match status" value="1"/>
</dbReference>
<sequence>MESSTSSLGASANATMMTTSFSSQSLSSMTRNHVSAVKAEDEGVPLSLLPQGTSLKAIAHATRILRVSNVPAVSTTTSVASSDSSSIKADDNSELQIDLNSANSILADGGSETGPLIKRLALELVGRAREEGIVYLEGKPRPKINTNNNNNNRLRKDGKRKSTPRLRVDASLTDSTGKGVAVVNEAEAEEDGEETSEQTVETMLSREGGGTVSTEAARTLSRALGSSSDRFDSRNSTVAKKKSTFKNIVPLPSPSLFGSFPGILVGAVAGATQSQSQGQAHKRKASNAVVTSGLGGDEGNNRKTLFSPSLGPLDASNNASTASSTALTTSGAPSVPLESIIPAMAKPPTQYLARTYTSLTAKDLHFANYKQNVGTQDTYPYSPSSSKRFSFGFNLGQPSGGKEEAAISTQVLTDRYGFLYDVSTYDFLLLLRAGECRCSAPACLTGVKIADREEVEEWGEFDSGDENGNGNGEGSDEDVGESGESRVKKKARIEVVKEVCDCDGEGHRPAGTKTTSSSGGAVGRDEEDMTTNDGASSKTKKSENSSSSAPKSRNQQTTTGSAVPAVVSGSAGTSTSSTSVLRINPSTPRHVCPNTIRKLLGSLTEIHDERQKVQRKEWDAFVKQRSKAKAKSQGQAPKTSGGAAAILGLDAHAYEEGEDELDHSEGLIGFAQLGLSSNKDERKEFERLVKKGIPLVYRNKVWLECSGGLEMREPGLFRDLLTDAEKEEKEKGMVGVTMEIEKDVGRTMPLNVFFGGDGAGVDKLRRVLTAYSRRNPAVGYCQGMNLVTSTLLLIHADEEEAFWVLSAIIERLLPEDFFSPSLLPSRACPLVLLDYVREYLPKLYTHLNTLGVDLPAICFSWFLSLFTDCLPVETLFRVWDVFLVDGLDVLFRVALAILRSNEQELLRCQSIPAVYVALENLPTRMWEADKLLQLETDLRSSILHNDLVSKREAHVAALSQLLS</sequence>
<dbReference type="InterPro" id="IPR050302">
    <property type="entry name" value="Rab_GAP_TBC_domain"/>
</dbReference>
<feature type="domain" description="Rab-GAP TBC" evidence="2">
    <location>
        <begin position="692"/>
        <end position="886"/>
    </location>
</feature>
<feature type="compositionally biased region" description="Low complexity" evidence="1">
    <location>
        <begin position="565"/>
        <end position="580"/>
    </location>
</feature>
<dbReference type="PANTHER" id="PTHR47219">
    <property type="entry name" value="RAB GTPASE-ACTIVATING PROTEIN 1-LIKE"/>
    <property type="match status" value="1"/>
</dbReference>
<protein>
    <submittedName>
        <fullName evidence="3">TBC-domain-containing protein</fullName>
    </submittedName>
</protein>
<organism evidence="3 4">
    <name type="scientific">Dendrothele bispora (strain CBS 962.96)</name>
    <dbReference type="NCBI Taxonomy" id="1314807"/>
    <lineage>
        <taxon>Eukaryota</taxon>
        <taxon>Fungi</taxon>
        <taxon>Dikarya</taxon>
        <taxon>Basidiomycota</taxon>
        <taxon>Agaricomycotina</taxon>
        <taxon>Agaricomycetes</taxon>
        <taxon>Agaricomycetidae</taxon>
        <taxon>Agaricales</taxon>
        <taxon>Agaricales incertae sedis</taxon>
        <taxon>Dendrothele</taxon>
    </lineage>
</organism>